<evidence type="ECO:0000313" key="1">
    <source>
        <dbReference type="EMBL" id="EFX87319.1"/>
    </source>
</evidence>
<sequence>MDSLGKPIRTPARVLEANSSVNNTTTILKEPNDDSSLLEVNAMIAVSAAGVEG</sequence>
<dbReference type="HOGENOM" id="CLU_3070818_0_0_1"/>
<evidence type="ECO:0000313" key="2">
    <source>
        <dbReference type="Proteomes" id="UP000000305"/>
    </source>
</evidence>
<gene>
    <name evidence="1" type="ORF">DAPPUDRAFT_235832</name>
</gene>
<keyword evidence="2" id="KW-1185">Reference proteome</keyword>
<organism evidence="1 2">
    <name type="scientific">Daphnia pulex</name>
    <name type="common">Water flea</name>
    <dbReference type="NCBI Taxonomy" id="6669"/>
    <lineage>
        <taxon>Eukaryota</taxon>
        <taxon>Metazoa</taxon>
        <taxon>Ecdysozoa</taxon>
        <taxon>Arthropoda</taxon>
        <taxon>Crustacea</taxon>
        <taxon>Branchiopoda</taxon>
        <taxon>Diplostraca</taxon>
        <taxon>Cladocera</taxon>
        <taxon>Anomopoda</taxon>
        <taxon>Daphniidae</taxon>
        <taxon>Daphnia</taxon>
    </lineage>
</organism>
<dbReference type="Proteomes" id="UP000000305">
    <property type="component" value="Unassembled WGS sequence"/>
</dbReference>
<reference evidence="1 2" key="1">
    <citation type="journal article" date="2011" name="Science">
        <title>The ecoresponsive genome of Daphnia pulex.</title>
        <authorList>
            <person name="Colbourne J.K."/>
            <person name="Pfrender M.E."/>
            <person name="Gilbert D."/>
            <person name="Thomas W.K."/>
            <person name="Tucker A."/>
            <person name="Oakley T.H."/>
            <person name="Tokishita S."/>
            <person name="Aerts A."/>
            <person name="Arnold G.J."/>
            <person name="Basu M.K."/>
            <person name="Bauer D.J."/>
            <person name="Caceres C.E."/>
            <person name="Carmel L."/>
            <person name="Casola C."/>
            <person name="Choi J.H."/>
            <person name="Detter J.C."/>
            <person name="Dong Q."/>
            <person name="Dusheyko S."/>
            <person name="Eads B.D."/>
            <person name="Frohlich T."/>
            <person name="Geiler-Samerotte K.A."/>
            <person name="Gerlach D."/>
            <person name="Hatcher P."/>
            <person name="Jogdeo S."/>
            <person name="Krijgsveld J."/>
            <person name="Kriventseva E.V."/>
            <person name="Kultz D."/>
            <person name="Laforsch C."/>
            <person name="Lindquist E."/>
            <person name="Lopez J."/>
            <person name="Manak J.R."/>
            <person name="Muller J."/>
            <person name="Pangilinan J."/>
            <person name="Patwardhan R.P."/>
            <person name="Pitluck S."/>
            <person name="Pritham E.J."/>
            <person name="Rechtsteiner A."/>
            <person name="Rho M."/>
            <person name="Rogozin I.B."/>
            <person name="Sakarya O."/>
            <person name="Salamov A."/>
            <person name="Schaack S."/>
            <person name="Shapiro H."/>
            <person name="Shiga Y."/>
            <person name="Skalitzky C."/>
            <person name="Smith Z."/>
            <person name="Souvorov A."/>
            <person name="Sung W."/>
            <person name="Tang Z."/>
            <person name="Tsuchiya D."/>
            <person name="Tu H."/>
            <person name="Vos H."/>
            <person name="Wang M."/>
            <person name="Wolf Y.I."/>
            <person name="Yamagata H."/>
            <person name="Yamada T."/>
            <person name="Ye Y."/>
            <person name="Shaw J.R."/>
            <person name="Andrews J."/>
            <person name="Crease T.J."/>
            <person name="Tang H."/>
            <person name="Lucas S.M."/>
            <person name="Robertson H.M."/>
            <person name="Bork P."/>
            <person name="Koonin E.V."/>
            <person name="Zdobnov E.M."/>
            <person name="Grigoriev I.V."/>
            <person name="Lynch M."/>
            <person name="Boore J.L."/>
        </authorList>
    </citation>
    <scope>NUCLEOTIDE SEQUENCE [LARGE SCALE GENOMIC DNA]</scope>
</reference>
<dbReference type="InParanoid" id="E9G0Z4"/>
<dbReference type="EMBL" id="GL732528">
    <property type="protein sequence ID" value="EFX87319.1"/>
    <property type="molecule type" value="Genomic_DNA"/>
</dbReference>
<proteinExistence type="predicted"/>
<accession>E9G0Z4</accession>
<protein>
    <submittedName>
        <fullName evidence="1">Uncharacterized protein</fullName>
    </submittedName>
</protein>
<dbReference type="KEGG" id="dpx:DAPPUDRAFT_235832"/>
<dbReference type="AlphaFoldDB" id="E9G0Z4"/>
<name>E9G0Z4_DAPPU</name>